<keyword evidence="3" id="KW-1185">Reference proteome</keyword>
<dbReference type="InterPro" id="IPR036397">
    <property type="entry name" value="RNaseH_sf"/>
</dbReference>
<proteinExistence type="predicted"/>
<dbReference type="AlphaFoldDB" id="A0A2P5BEY5"/>
<evidence type="ECO:0000259" key="1">
    <source>
        <dbReference type="Pfam" id="PF13456"/>
    </source>
</evidence>
<dbReference type="PANTHER" id="PTHR47723:SF19">
    <property type="entry name" value="POLYNUCLEOTIDYL TRANSFERASE, RIBONUCLEASE H-LIKE SUPERFAMILY PROTEIN"/>
    <property type="match status" value="1"/>
</dbReference>
<accession>A0A2P5BEY5</accession>
<dbReference type="Gene3D" id="3.30.420.10">
    <property type="entry name" value="Ribonuclease H-like superfamily/Ribonuclease H"/>
    <property type="match status" value="1"/>
</dbReference>
<dbReference type="InParanoid" id="A0A2P5BEY5"/>
<dbReference type="InterPro" id="IPR002156">
    <property type="entry name" value="RNaseH_domain"/>
</dbReference>
<dbReference type="OrthoDB" id="1431914at2759"/>
<sequence>MFDIFEVNKLVRESYAEFVNTWIESSNSASKTIGWVSPLLGWLKTNIDVCIRDSDSLTSILVRDNRGSLVIIFSSIVHSTDPAVAEAATLLHGIKVVVDIGYNFVIFEGDCALVLNGLKGPIDLLGRDVSSLILNCHKMIKRIDMWDVSLVPRTADWEAHNLVK</sequence>
<dbReference type="PANTHER" id="PTHR47723">
    <property type="entry name" value="OS05G0353850 PROTEIN"/>
    <property type="match status" value="1"/>
</dbReference>
<dbReference type="GO" id="GO:0004523">
    <property type="term" value="F:RNA-DNA hybrid ribonuclease activity"/>
    <property type="evidence" value="ECO:0007669"/>
    <property type="project" value="InterPro"/>
</dbReference>
<dbReference type="CDD" id="cd06222">
    <property type="entry name" value="RNase_H_like"/>
    <property type="match status" value="1"/>
</dbReference>
<feature type="domain" description="RNase H type-1" evidence="1">
    <location>
        <begin position="52"/>
        <end position="164"/>
    </location>
</feature>
<dbReference type="EMBL" id="JXTC01000536">
    <property type="protein sequence ID" value="PON47348.1"/>
    <property type="molecule type" value="Genomic_DNA"/>
</dbReference>
<organism evidence="2 3">
    <name type="scientific">Trema orientale</name>
    <name type="common">Charcoal tree</name>
    <name type="synonym">Celtis orientalis</name>
    <dbReference type="NCBI Taxonomy" id="63057"/>
    <lineage>
        <taxon>Eukaryota</taxon>
        <taxon>Viridiplantae</taxon>
        <taxon>Streptophyta</taxon>
        <taxon>Embryophyta</taxon>
        <taxon>Tracheophyta</taxon>
        <taxon>Spermatophyta</taxon>
        <taxon>Magnoliopsida</taxon>
        <taxon>eudicotyledons</taxon>
        <taxon>Gunneridae</taxon>
        <taxon>Pentapetalae</taxon>
        <taxon>rosids</taxon>
        <taxon>fabids</taxon>
        <taxon>Rosales</taxon>
        <taxon>Cannabaceae</taxon>
        <taxon>Trema</taxon>
    </lineage>
</organism>
<protein>
    <submittedName>
        <fullName evidence="2">Ribonuclease H-like domain containing protein</fullName>
    </submittedName>
</protein>
<dbReference type="Proteomes" id="UP000237000">
    <property type="component" value="Unassembled WGS sequence"/>
</dbReference>
<evidence type="ECO:0000313" key="3">
    <source>
        <dbReference type="Proteomes" id="UP000237000"/>
    </source>
</evidence>
<evidence type="ECO:0000313" key="2">
    <source>
        <dbReference type="EMBL" id="PON47348.1"/>
    </source>
</evidence>
<name>A0A2P5BEY5_TREOI</name>
<gene>
    <name evidence="2" type="ORF">TorRG33x02_323530</name>
</gene>
<dbReference type="SUPFAM" id="SSF53098">
    <property type="entry name" value="Ribonuclease H-like"/>
    <property type="match status" value="1"/>
</dbReference>
<dbReference type="InterPro" id="IPR044730">
    <property type="entry name" value="RNase_H-like_dom_plant"/>
</dbReference>
<dbReference type="Pfam" id="PF13456">
    <property type="entry name" value="RVT_3"/>
    <property type="match status" value="1"/>
</dbReference>
<dbReference type="InterPro" id="IPR012337">
    <property type="entry name" value="RNaseH-like_sf"/>
</dbReference>
<dbReference type="GO" id="GO:0003676">
    <property type="term" value="F:nucleic acid binding"/>
    <property type="evidence" value="ECO:0007669"/>
    <property type="project" value="InterPro"/>
</dbReference>
<reference evidence="3" key="1">
    <citation type="submission" date="2016-06" db="EMBL/GenBank/DDBJ databases">
        <title>Parallel loss of symbiosis genes in relatives of nitrogen-fixing non-legume Parasponia.</title>
        <authorList>
            <person name="Van Velzen R."/>
            <person name="Holmer R."/>
            <person name="Bu F."/>
            <person name="Rutten L."/>
            <person name="Van Zeijl A."/>
            <person name="Liu W."/>
            <person name="Santuari L."/>
            <person name="Cao Q."/>
            <person name="Sharma T."/>
            <person name="Shen D."/>
            <person name="Roswanjaya Y."/>
            <person name="Wardhani T."/>
            <person name="Kalhor M.S."/>
            <person name="Jansen J."/>
            <person name="Van den Hoogen J."/>
            <person name="Gungor B."/>
            <person name="Hartog M."/>
            <person name="Hontelez J."/>
            <person name="Verver J."/>
            <person name="Yang W.-C."/>
            <person name="Schijlen E."/>
            <person name="Repin R."/>
            <person name="Schilthuizen M."/>
            <person name="Schranz E."/>
            <person name="Heidstra R."/>
            <person name="Miyata K."/>
            <person name="Fedorova E."/>
            <person name="Kohlen W."/>
            <person name="Bisseling T."/>
            <person name="Smit S."/>
            <person name="Geurts R."/>
        </authorList>
    </citation>
    <scope>NUCLEOTIDE SEQUENCE [LARGE SCALE GENOMIC DNA]</scope>
    <source>
        <strain evidence="3">cv. RG33-2</strain>
    </source>
</reference>
<dbReference type="InterPro" id="IPR053151">
    <property type="entry name" value="RNase_H-like"/>
</dbReference>
<comment type="caution">
    <text evidence="2">The sequence shown here is derived from an EMBL/GenBank/DDBJ whole genome shotgun (WGS) entry which is preliminary data.</text>
</comment>